<comment type="caution">
    <text evidence="7">The sequence shown here is derived from an EMBL/GenBank/DDBJ whole genome shotgun (WGS) entry which is preliminary data.</text>
</comment>
<reference evidence="7 8" key="1">
    <citation type="submission" date="2024-04" db="EMBL/GenBank/DDBJ databases">
        <authorList>
            <consortium name="Genoscope - CEA"/>
            <person name="William W."/>
        </authorList>
    </citation>
    <scope>NUCLEOTIDE SEQUENCE [LARGE SCALE GENOMIC DNA]</scope>
</reference>
<feature type="domain" description="G-protein coupled receptors family 1 profile" evidence="6">
    <location>
        <begin position="19"/>
        <end position="301"/>
    </location>
</feature>
<feature type="transmembrane region" description="Helical" evidence="5">
    <location>
        <begin position="128"/>
        <end position="147"/>
    </location>
</feature>
<evidence type="ECO:0000259" key="6">
    <source>
        <dbReference type="PROSITE" id="PS50262"/>
    </source>
</evidence>
<keyword evidence="8" id="KW-1185">Reference proteome</keyword>
<protein>
    <recommendedName>
        <fullName evidence="6">G-protein coupled receptors family 1 profile domain-containing protein</fullName>
    </recommendedName>
</protein>
<keyword evidence="2 5" id="KW-0812">Transmembrane</keyword>
<dbReference type="EMBL" id="CAXITT010000221">
    <property type="protein sequence ID" value="CAL1536100.1"/>
    <property type="molecule type" value="Genomic_DNA"/>
</dbReference>
<feature type="transmembrane region" description="Helical" evidence="5">
    <location>
        <begin position="288"/>
        <end position="304"/>
    </location>
</feature>
<feature type="transmembrane region" description="Helical" evidence="5">
    <location>
        <begin position="248"/>
        <end position="268"/>
    </location>
</feature>
<dbReference type="AlphaFoldDB" id="A0AAV2HRC6"/>
<name>A0AAV2HRC6_LYMST</name>
<evidence type="ECO:0000313" key="7">
    <source>
        <dbReference type="EMBL" id="CAL1536100.1"/>
    </source>
</evidence>
<dbReference type="SUPFAM" id="SSF81321">
    <property type="entry name" value="Family A G protein-coupled receptor-like"/>
    <property type="match status" value="1"/>
</dbReference>
<dbReference type="PRINTS" id="PR00237">
    <property type="entry name" value="GPCRRHODOPSN"/>
</dbReference>
<evidence type="ECO:0000256" key="3">
    <source>
        <dbReference type="ARBA" id="ARBA00022989"/>
    </source>
</evidence>
<feature type="non-terminal residue" evidence="7">
    <location>
        <position position="1"/>
    </location>
</feature>
<dbReference type="InterPro" id="IPR000276">
    <property type="entry name" value="GPCR_Rhodpsn"/>
</dbReference>
<evidence type="ECO:0000256" key="5">
    <source>
        <dbReference type="SAM" id="Phobius"/>
    </source>
</evidence>
<feature type="transmembrane region" description="Helical" evidence="5">
    <location>
        <begin position="6"/>
        <end position="27"/>
    </location>
</feature>
<evidence type="ECO:0000256" key="2">
    <source>
        <dbReference type="ARBA" id="ARBA00022692"/>
    </source>
</evidence>
<comment type="subcellular location">
    <subcellularLocation>
        <location evidence="1">Membrane</location>
    </subcellularLocation>
</comment>
<dbReference type="Pfam" id="PF00001">
    <property type="entry name" value="7tm_1"/>
    <property type="match status" value="1"/>
</dbReference>
<gene>
    <name evidence="7" type="ORF">GSLYS_00010013001</name>
</gene>
<sequence length="327" mass="36811">QWSFQFVVEPIISIPGLAGNILSLIVICQQGLHKSSNILLVSLSISDISHLLCINNIPYFLYYSQGSYFVYSPDVNIALYHLTKLSEFFITVGKLMSLTLIVLITTERLIAIFLPLKFSTIVTPWRTLVSVCCLLVLLATITAYFMFYTQLIQGPLRARIYVSKLYYADKRANVYDTLQEFTNNITGIVPLCYVSVGCALIGVKVKMASRKRLAMTSSSVYVKTPDDNTTDLLKSRAGRSMTKTTRTLLSVCVLYIICGGVSYLLRYVNIAFGEYESMRLVLQEVNKTAMLINSAANFVIYVVTNRNFRNGFLQIFSCCRQTKTILP</sequence>
<dbReference type="Gene3D" id="1.20.1070.10">
    <property type="entry name" value="Rhodopsin 7-helix transmembrane proteins"/>
    <property type="match status" value="1"/>
</dbReference>
<evidence type="ECO:0000256" key="1">
    <source>
        <dbReference type="ARBA" id="ARBA00004370"/>
    </source>
</evidence>
<feature type="transmembrane region" description="Helical" evidence="5">
    <location>
        <begin position="185"/>
        <end position="203"/>
    </location>
</feature>
<evidence type="ECO:0000313" key="8">
    <source>
        <dbReference type="Proteomes" id="UP001497497"/>
    </source>
</evidence>
<feature type="transmembrane region" description="Helical" evidence="5">
    <location>
        <begin position="95"/>
        <end position="116"/>
    </location>
</feature>
<keyword evidence="4 5" id="KW-0472">Membrane</keyword>
<feature type="transmembrane region" description="Helical" evidence="5">
    <location>
        <begin position="39"/>
        <end position="62"/>
    </location>
</feature>
<evidence type="ECO:0000256" key="4">
    <source>
        <dbReference type="ARBA" id="ARBA00023136"/>
    </source>
</evidence>
<dbReference type="GO" id="GO:0004930">
    <property type="term" value="F:G protein-coupled receptor activity"/>
    <property type="evidence" value="ECO:0007669"/>
    <property type="project" value="InterPro"/>
</dbReference>
<dbReference type="InterPro" id="IPR052954">
    <property type="entry name" value="GPCR-Ligand_Int"/>
</dbReference>
<keyword evidence="3 5" id="KW-1133">Transmembrane helix</keyword>
<dbReference type="GO" id="GO:0016020">
    <property type="term" value="C:membrane"/>
    <property type="evidence" value="ECO:0007669"/>
    <property type="project" value="UniProtKB-SubCell"/>
</dbReference>
<dbReference type="InterPro" id="IPR017452">
    <property type="entry name" value="GPCR_Rhodpsn_7TM"/>
</dbReference>
<accession>A0AAV2HRC6</accession>
<dbReference type="PROSITE" id="PS50262">
    <property type="entry name" value="G_PROTEIN_RECEP_F1_2"/>
    <property type="match status" value="1"/>
</dbReference>
<dbReference type="Proteomes" id="UP001497497">
    <property type="component" value="Unassembled WGS sequence"/>
</dbReference>
<dbReference type="PANTHER" id="PTHR46641">
    <property type="entry name" value="FMRFAMIDE RECEPTOR-RELATED"/>
    <property type="match status" value="1"/>
</dbReference>
<organism evidence="7 8">
    <name type="scientific">Lymnaea stagnalis</name>
    <name type="common">Great pond snail</name>
    <name type="synonym">Helix stagnalis</name>
    <dbReference type="NCBI Taxonomy" id="6523"/>
    <lineage>
        <taxon>Eukaryota</taxon>
        <taxon>Metazoa</taxon>
        <taxon>Spiralia</taxon>
        <taxon>Lophotrochozoa</taxon>
        <taxon>Mollusca</taxon>
        <taxon>Gastropoda</taxon>
        <taxon>Heterobranchia</taxon>
        <taxon>Euthyneura</taxon>
        <taxon>Panpulmonata</taxon>
        <taxon>Hygrophila</taxon>
        <taxon>Lymnaeoidea</taxon>
        <taxon>Lymnaeidae</taxon>
        <taxon>Lymnaea</taxon>
    </lineage>
</organism>
<proteinExistence type="predicted"/>